<protein>
    <submittedName>
        <fullName evidence="7">Uncharacterized protein</fullName>
    </submittedName>
</protein>
<evidence type="ECO:0000256" key="6">
    <source>
        <dbReference type="SAM" id="Phobius"/>
    </source>
</evidence>
<gene>
    <name evidence="7" type="ORF">DVH24_026600</name>
</gene>
<evidence type="ECO:0000313" key="7">
    <source>
        <dbReference type="EMBL" id="RXI02070.1"/>
    </source>
</evidence>
<evidence type="ECO:0000256" key="5">
    <source>
        <dbReference type="ARBA" id="ARBA00023136"/>
    </source>
</evidence>
<comment type="subcellular location">
    <subcellularLocation>
        <location evidence="1">Membrane</location>
        <topology evidence="1">Multi-pass membrane protein</topology>
    </subcellularLocation>
</comment>
<organism evidence="7 8">
    <name type="scientific">Malus domestica</name>
    <name type="common">Apple</name>
    <name type="synonym">Pyrus malus</name>
    <dbReference type="NCBI Taxonomy" id="3750"/>
    <lineage>
        <taxon>Eukaryota</taxon>
        <taxon>Viridiplantae</taxon>
        <taxon>Streptophyta</taxon>
        <taxon>Embryophyta</taxon>
        <taxon>Tracheophyta</taxon>
        <taxon>Spermatophyta</taxon>
        <taxon>Magnoliopsida</taxon>
        <taxon>eudicotyledons</taxon>
        <taxon>Gunneridae</taxon>
        <taxon>Pentapetalae</taxon>
        <taxon>rosids</taxon>
        <taxon>fabids</taxon>
        <taxon>Rosales</taxon>
        <taxon>Rosaceae</taxon>
        <taxon>Amygdaloideae</taxon>
        <taxon>Maleae</taxon>
        <taxon>Malus</taxon>
    </lineage>
</organism>
<name>A0A498K1M6_MALDO</name>
<dbReference type="Pfam" id="PF00854">
    <property type="entry name" value="PTR2"/>
    <property type="match status" value="1"/>
</dbReference>
<dbReference type="PANTHER" id="PTHR11654">
    <property type="entry name" value="OLIGOPEPTIDE TRANSPORTER-RELATED"/>
    <property type="match status" value="1"/>
</dbReference>
<keyword evidence="3 6" id="KW-0812">Transmembrane</keyword>
<comment type="caution">
    <text evidence="7">The sequence shown here is derived from an EMBL/GenBank/DDBJ whole genome shotgun (WGS) entry which is preliminary data.</text>
</comment>
<dbReference type="InterPro" id="IPR000109">
    <property type="entry name" value="POT_fam"/>
</dbReference>
<evidence type="ECO:0000256" key="1">
    <source>
        <dbReference type="ARBA" id="ARBA00004141"/>
    </source>
</evidence>
<dbReference type="GO" id="GO:0016020">
    <property type="term" value="C:membrane"/>
    <property type="evidence" value="ECO:0007669"/>
    <property type="project" value="UniProtKB-SubCell"/>
</dbReference>
<evidence type="ECO:0000313" key="8">
    <source>
        <dbReference type="Proteomes" id="UP000290289"/>
    </source>
</evidence>
<dbReference type="InterPro" id="IPR036259">
    <property type="entry name" value="MFS_trans_sf"/>
</dbReference>
<evidence type="ECO:0000256" key="2">
    <source>
        <dbReference type="ARBA" id="ARBA00005982"/>
    </source>
</evidence>
<dbReference type="Proteomes" id="UP000290289">
    <property type="component" value="Chromosome 4"/>
</dbReference>
<dbReference type="AlphaFoldDB" id="A0A498K1M6"/>
<dbReference type="EMBL" id="RDQH01000330">
    <property type="protein sequence ID" value="RXI02070.1"/>
    <property type="molecule type" value="Genomic_DNA"/>
</dbReference>
<evidence type="ECO:0000256" key="4">
    <source>
        <dbReference type="ARBA" id="ARBA00022989"/>
    </source>
</evidence>
<dbReference type="GO" id="GO:0022857">
    <property type="term" value="F:transmembrane transporter activity"/>
    <property type="evidence" value="ECO:0007669"/>
    <property type="project" value="InterPro"/>
</dbReference>
<feature type="transmembrane region" description="Helical" evidence="6">
    <location>
        <begin position="42"/>
        <end position="62"/>
    </location>
</feature>
<keyword evidence="8" id="KW-1185">Reference proteome</keyword>
<dbReference type="Gene3D" id="1.20.1250.20">
    <property type="entry name" value="MFS general substrate transporter like domains"/>
    <property type="match status" value="1"/>
</dbReference>
<accession>A0A498K1M6</accession>
<comment type="similarity">
    <text evidence="2">Belongs to the major facilitator superfamily. Proton-dependent oligopeptide transporter (POT/PTR) (TC 2.A.17) family.</text>
</comment>
<reference evidence="7 8" key="1">
    <citation type="submission" date="2018-10" db="EMBL/GenBank/DDBJ databases">
        <title>A high-quality apple genome assembly.</title>
        <authorList>
            <person name="Hu J."/>
        </authorList>
    </citation>
    <scope>NUCLEOTIDE SEQUENCE [LARGE SCALE GENOMIC DNA]</scope>
    <source>
        <strain evidence="8">cv. HFTH1</strain>
        <tissue evidence="7">Young leaf</tissue>
    </source>
</reference>
<sequence>MPWRLCTVKQVEELKSLISVIFWVPVYYRVRFKDRNSGFTQLQRIAVGLVISIFAMLAAGTLELVRLREV</sequence>
<proteinExistence type="inferred from homology"/>
<keyword evidence="4 6" id="KW-1133">Transmembrane helix</keyword>
<evidence type="ECO:0000256" key="3">
    <source>
        <dbReference type="ARBA" id="ARBA00022692"/>
    </source>
</evidence>
<keyword evidence="5 6" id="KW-0472">Membrane</keyword>